<evidence type="ECO:0000256" key="2">
    <source>
        <dbReference type="ARBA" id="ARBA00004609"/>
    </source>
</evidence>
<gene>
    <name evidence="11" type="primary">Piso0_003057</name>
    <name evidence="10" type="ORF">GNLVRS01_PISO0G03944g</name>
    <name evidence="11" type="ORF">GNLVRS01_PISO0H03945g</name>
</gene>
<dbReference type="EMBL" id="FO082053">
    <property type="protein sequence ID" value="CCE79964.1"/>
    <property type="molecule type" value="Genomic_DNA"/>
</dbReference>
<evidence type="ECO:0000256" key="9">
    <source>
        <dbReference type="SAM" id="SignalP"/>
    </source>
</evidence>
<evidence type="ECO:0000256" key="4">
    <source>
        <dbReference type="ARBA" id="ARBA00022512"/>
    </source>
</evidence>
<dbReference type="InParanoid" id="G8YH27"/>
<reference evidence="12" key="2">
    <citation type="journal article" date="2012" name="G3 (Bethesda)">
        <title>Pichia sorbitophila, an interspecies yeast hybrid reveals early steps of genome resolution following polyploidization.</title>
        <authorList>
            <person name="Leh Louis V."/>
            <person name="Despons L."/>
            <person name="Friedrich A."/>
            <person name="Martin T."/>
            <person name="Durrens P."/>
            <person name="Casaregola S."/>
            <person name="Neuveglise C."/>
            <person name="Fairhead C."/>
            <person name="Marck C."/>
            <person name="Cruz J.A."/>
            <person name="Straub M.L."/>
            <person name="Kugler V."/>
            <person name="Sacerdot C."/>
            <person name="Uzunov Z."/>
            <person name="Thierry A."/>
            <person name="Weiss S."/>
            <person name="Bleykasten C."/>
            <person name="De Montigny J."/>
            <person name="Jacques N."/>
            <person name="Jung P."/>
            <person name="Lemaire M."/>
            <person name="Mallet S."/>
            <person name="Morel G."/>
            <person name="Richard G.F."/>
            <person name="Sarkar A."/>
            <person name="Savel G."/>
            <person name="Schacherer J."/>
            <person name="Seret M.L."/>
            <person name="Talla E."/>
            <person name="Samson G."/>
            <person name="Jubin C."/>
            <person name="Poulain J."/>
            <person name="Vacherie B."/>
            <person name="Barbe V."/>
            <person name="Pelletier E."/>
            <person name="Sherman D.J."/>
            <person name="Westhof E."/>
            <person name="Weissenbach J."/>
            <person name="Baret P.V."/>
            <person name="Wincker P."/>
            <person name="Gaillardin C."/>
            <person name="Dujon B."/>
            <person name="Souciet J.L."/>
        </authorList>
    </citation>
    <scope>NUCLEOTIDE SEQUENCE [LARGE SCALE GENOMIC DNA]</scope>
    <source>
        <strain evidence="12">ATCC MYA-4447 / BCRC 22081 / CBS 7064 / NBRC 10061 / NRRL Y-12695</strain>
    </source>
</reference>
<dbReference type="FunCoup" id="G8YH27">
    <property type="interactions" value="262"/>
</dbReference>
<dbReference type="GO" id="GO:0009277">
    <property type="term" value="C:fungal-type cell wall"/>
    <property type="evidence" value="ECO:0007669"/>
    <property type="project" value="TreeGrafter"/>
</dbReference>
<dbReference type="Gene3D" id="3.80.20.20">
    <property type="entry name" value="Receptor L-domain"/>
    <property type="match status" value="2"/>
</dbReference>
<dbReference type="GO" id="GO:0031505">
    <property type="term" value="P:fungal-type cell wall organization"/>
    <property type="evidence" value="ECO:0007669"/>
    <property type="project" value="TreeGrafter"/>
</dbReference>
<evidence type="ECO:0000313" key="10">
    <source>
        <dbReference type="EMBL" id="CCE79964.1"/>
    </source>
</evidence>
<dbReference type="Proteomes" id="UP000005222">
    <property type="component" value="Chromosome G"/>
</dbReference>
<proteinExistence type="inferred from homology"/>
<reference evidence="11" key="1">
    <citation type="submission" date="2011-10" db="EMBL/GenBank/DDBJ databases">
        <authorList>
            <person name="Genoscope - CEA"/>
        </authorList>
    </citation>
    <scope>NUCLEOTIDE SEQUENCE</scope>
</reference>
<keyword evidence="6 9" id="KW-0732">Signal</keyword>
<evidence type="ECO:0000256" key="5">
    <source>
        <dbReference type="ARBA" id="ARBA00022525"/>
    </source>
</evidence>
<keyword evidence="4" id="KW-0134">Cell wall</keyword>
<dbReference type="InterPro" id="IPR051648">
    <property type="entry name" value="CWI-Assembly_Regulator"/>
</dbReference>
<evidence type="ECO:0000256" key="7">
    <source>
        <dbReference type="ARBA" id="ARBA00023180"/>
    </source>
</evidence>
<evidence type="ECO:0000256" key="8">
    <source>
        <dbReference type="SAM" id="MobiDB-lite"/>
    </source>
</evidence>
<evidence type="ECO:0000256" key="1">
    <source>
        <dbReference type="ARBA" id="ARBA00004191"/>
    </source>
</evidence>
<feature type="chain" id="PRO_5007664837" evidence="9">
    <location>
        <begin position="17"/>
        <end position="414"/>
    </location>
</feature>
<dbReference type="EMBL" id="FO082052">
    <property type="protein sequence ID" value="CCE80729.1"/>
    <property type="molecule type" value="Genomic_DNA"/>
</dbReference>
<sequence length="414" mass="43978">MKLLSVFGALVTGYLAAEASAASASCSFSTTINASTALSQLNSCPTLDGHIQISGDKIGAVDLNNVEEIKGDLKLFNSSSATALNMNKLKTISGSLTVDAFTQLHNIDFSSLTKVEKLALISLPSFAQINLNKGISEAGSITLSDTALSSLEGLIDYDHVGALDINNNKNISKIDLRNLESVSDRLSLSFNSDDCEVNLDNLEWASNLTIQDVSDLSIGNLTSVNSTFLIAYNKFDKIEFKKLKKIGGALQFFANDEVTEVSFDSLEEVGGEVDIYNNTDLQDMGDAFKKLKTIDGAVNIKGEIANFSLPSLSKIDGTFNLKSTSDKLDCSDINKQVKKKVKGHNASCSAPKKSSSSKKSSKSTKGSDSDSKSSSKSSSDSSSSSSSKKSDANTLMVASALFTTVITSVFAVFI</sequence>
<evidence type="ECO:0000256" key="6">
    <source>
        <dbReference type="ARBA" id="ARBA00022729"/>
    </source>
</evidence>
<comment type="subcellular location">
    <subcellularLocation>
        <location evidence="2">Cell membrane</location>
        <topology evidence="2">Lipid-anchor</topology>
        <topology evidence="2">GPI-anchor</topology>
    </subcellularLocation>
    <subcellularLocation>
        <location evidence="1">Secreted</location>
        <location evidence="1">Cell wall</location>
    </subcellularLocation>
</comment>
<dbReference type="GO" id="GO:0009986">
    <property type="term" value="C:cell surface"/>
    <property type="evidence" value="ECO:0007669"/>
    <property type="project" value="TreeGrafter"/>
</dbReference>
<keyword evidence="7" id="KW-0325">Glycoprotein</keyword>
<dbReference type="GO" id="GO:0005886">
    <property type="term" value="C:plasma membrane"/>
    <property type="evidence" value="ECO:0007669"/>
    <property type="project" value="UniProtKB-SubCell"/>
</dbReference>
<dbReference type="OrthoDB" id="536881at2759"/>
<accession>G8YH27</accession>
<dbReference type="Proteomes" id="UP000005222">
    <property type="component" value="Chromosome H"/>
</dbReference>
<evidence type="ECO:0000256" key="3">
    <source>
        <dbReference type="ARBA" id="ARBA00005798"/>
    </source>
</evidence>
<feature type="region of interest" description="Disordered" evidence="8">
    <location>
        <begin position="341"/>
        <end position="392"/>
    </location>
</feature>
<dbReference type="OMA" id="ESRHEMP"/>
<dbReference type="AlphaFoldDB" id="G8YH27"/>
<feature type="compositionally biased region" description="Low complexity" evidence="8">
    <location>
        <begin position="374"/>
        <end position="387"/>
    </location>
</feature>
<dbReference type="PANTHER" id="PTHR31018:SF3">
    <property type="entry name" value="RECEPTOR PROTEIN-TYROSINE KINASE"/>
    <property type="match status" value="1"/>
</dbReference>
<dbReference type="PANTHER" id="PTHR31018">
    <property type="entry name" value="SPORULATION-SPECIFIC PROTEIN-RELATED"/>
    <property type="match status" value="1"/>
</dbReference>
<protein>
    <submittedName>
        <fullName evidence="11">Piso0_003057 protein</fullName>
    </submittedName>
</protein>
<dbReference type="InterPro" id="IPR036941">
    <property type="entry name" value="Rcpt_L-dom_sf"/>
</dbReference>
<organism evidence="11 12">
    <name type="scientific">Pichia sorbitophila (strain ATCC MYA-4447 / BCRC 22081 / CBS 7064 / NBRC 10061 / NRRL Y-12695)</name>
    <name type="common">Hybrid yeast</name>
    <dbReference type="NCBI Taxonomy" id="559304"/>
    <lineage>
        <taxon>Eukaryota</taxon>
        <taxon>Fungi</taxon>
        <taxon>Dikarya</taxon>
        <taxon>Ascomycota</taxon>
        <taxon>Saccharomycotina</taxon>
        <taxon>Pichiomycetes</taxon>
        <taxon>Debaryomycetaceae</taxon>
        <taxon>Millerozyma</taxon>
    </lineage>
</organism>
<dbReference type="SUPFAM" id="SSF52058">
    <property type="entry name" value="L domain-like"/>
    <property type="match status" value="2"/>
</dbReference>
<name>G8YH27_PICSO</name>
<dbReference type="STRING" id="559304.G8YH27"/>
<evidence type="ECO:0000313" key="12">
    <source>
        <dbReference type="Proteomes" id="UP000005222"/>
    </source>
</evidence>
<evidence type="ECO:0000313" key="11">
    <source>
        <dbReference type="EMBL" id="CCE80729.1"/>
    </source>
</evidence>
<keyword evidence="12" id="KW-1185">Reference proteome</keyword>
<feature type="signal peptide" evidence="9">
    <location>
        <begin position="1"/>
        <end position="16"/>
    </location>
</feature>
<comment type="similarity">
    <text evidence="3">Belongs to the SPS2 family.</text>
</comment>
<dbReference type="HOGENOM" id="CLU_035846_0_0_1"/>
<dbReference type="eggNOG" id="ENOG502QUZC">
    <property type="taxonomic scope" value="Eukaryota"/>
</dbReference>
<keyword evidence="5" id="KW-0964">Secreted</keyword>